<evidence type="ECO:0000313" key="3">
    <source>
        <dbReference type="Proteomes" id="UP000317365"/>
    </source>
</evidence>
<evidence type="ECO:0000259" key="1">
    <source>
        <dbReference type="Pfam" id="PF12697"/>
    </source>
</evidence>
<keyword evidence="2" id="KW-0378">Hydrolase</keyword>
<dbReference type="AlphaFoldDB" id="A0A515EPV1"/>
<reference evidence="3" key="2">
    <citation type="journal article" date="2020" name="Int. J. Syst. Evol. Microbiol.">
        <title>Genomic insights into a novel species Rhodoferax aquaticus sp. nov., isolated from freshwater.</title>
        <authorList>
            <person name="Li T."/>
            <person name="Zhuo Y."/>
            <person name="Jin C.Z."/>
            <person name="Wu X."/>
            <person name="Ko S.R."/>
            <person name="Jin F.J."/>
            <person name="Ahn C.Y."/>
            <person name="Oh H.M."/>
            <person name="Lee H.G."/>
            <person name="Jin L."/>
        </authorList>
    </citation>
    <scope>NUCLEOTIDE SEQUENCE [LARGE SCALE GENOMIC DNA]</scope>
    <source>
        <strain evidence="3">Gr-4</strain>
    </source>
</reference>
<reference evidence="3" key="1">
    <citation type="submission" date="2019-02" db="EMBL/GenBank/DDBJ databases">
        <title>Complete genome sequence of Rhodoferax sp. Gr-4.</title>
        <authorList>
            <person name="Jin L."/>
        </authorList>
    </citation>
    <scope>NUCLEOTIDE SEQUENCE [LARGE SCALE GENOMIC DNA]</scope>
    <source>
        <strain evidence="3">Gr-4</strain>
    </source>
</reference>
<dbReference type="GO" id="GO:0016787">
    <property type="term" value="F:hydrolase activity"/>
    <property type="evidence" value="ECO:0007669"/>
    <property type="project" value="UniProtKB-KW"/>
</dbReference>
<name>A0A515EPV1_9BURK</name>
<feature type="domain" description="AB hydrolase-1" evidence="1">
    <location>
        <begin position="112"/>
        <end position="224"/>
    </location>
</feature>
<dbReference type="PANTHER" id="PTHR37946:SF1">
    <property type="entry name" value="SLL1969 PROTEIN"/>
    <property type="match status" value="1"/>
</dbReference>
<dbReference type="KEGG" id="rhg:EXZ61_11285"/>
<sequence length="325" mass="35431">MLASYLRRMLFLNSAFALLLAGWGVAYAHWPWWLCLALPVVWPFGTTAISILASTLQSRASGVPWGTWWASVWGEYRASVHFFLLRQPWAGPAPGLLAASAVQTTRLRKPPIVLVHGYVCNHRMWDTMGAELRAQGHSVIAVDLEPVFTSIEDYAPTIEAAVQTALIADAANPNPGSGKVVLIGHSMGGLAIRAWMRAQGEADTLARVAQVITLGTPHAGTRLGTPKLAITPNSAQMVWQSDYVKTLEKQEPASVRSLLRIAVTAQDNIVFPQLAQTVHGIVPTVFTGIGHLQMCRHQAVTEWVLAHLMQLAVPQPVNAEVWHKA</sequence>
<protein>
    <submittedName>
        <fullName evidence="2">Alpha/beta fold hydrolase</fullName>
    </submittedName>
</protein>
<dbReference type="RefSeq" id="WP_142811864.1">
    <property type="nucleotide sequence ID" value="NZ_CP036282.1"/>
</dbReference>
<accession>A0A515EPV1</accession>
<dbReference type="Gene3D" id="3.40.50.1820">
    <property type="entry name" value="alpha/beta hydrolase"/>
    <property type="match status" value="1"/>
</dbReference>
<dbReference type="InterPro" id="IPR000073">
    <property type="entry name" value="AB_hydrolase_1"/>
</dbReference>
<gene>
    <name evidence="2" type="ORF">EXZ61_11285</name>
</gene>
<dbReference type="Pfam" id="PF12697">
    <property type="entry name" value="Abhydrolase_6"/>
    <property type="match status" value="1"/>
</dbReference>
<dbReference type="EMBL" id="CP036282">
    <property type="protein sequence ID" value="QDL54704.1"/>
    <property type="molecule type" value="Genomic_DNA"/>
</dbReference>
<dbReference type="SUPFAM" id="SSF53474">
    <property type="entry name" value="alpha/beta-Hydrolases"/>
    <property type="match status" value="1"/>
</dbReference>
<dbReference type="InterPro" id="IPR029058">
    <property type="entry name" value="AB_hydrolase_fold"/>
</dbReference>
<dbReference type="Proteomes" id="UP000317365">
    <property type="component" value="Chromosome"/>
</dbReference>
<dbReference type="PANTHER" id="PTHR37946">
    <property type="entry name" value="SLL1969 PROTEIN"/>
    <property type="match status" value="1"/>
</dbReference>
<keyword evidence="3" id="KW-1185">Reference proteome</keyword>
<evidence type="ECO:0000313" key="2">
    <source>
        <dbReference type="EMBL" id="QDL54704.1"/>
    </source>
</evidence>
<proteinExistence type="predicted"/>
<organism evidence="2 3">
    <name type="scientific">Rhodoferax aquaticus</name>
    <dbReference type="NCBI Taxonomy" id="2527691"/>
    <lineage>
        <taxon>Bacteria</taxon>
        <taxon>Pseudomonadati</taxon>
        <taxon>Pseudomonadota</taxon>
        <taxon>Betaproteobacteria</taxon>
        <taxon>Burkholderiales</taxon>
        <taxon>Comamonadaceae</taxon>
        <taxon>Rhodoferax</taxon>
    </lineage>
</organism>